<dbReference type="EMBL" id="PQSP01000009">
    <property type="protein sequence ID" value="RUS65816.1"/>
    <property type="molecule type" value="Genomic_DNA"/>
</dbReference>
<evidence type="ECO:0000256" key="2">
    <source>
        <dbReference type="ARBA" id="ARBA00022617"/>
    </source>
</evidence>
<comment type="function">
    <text evidence="10">Possible subunit of a heme lyase.</text>
</comment>
<evidence type="ECO:0000256" key="1">
    <source>
        <dbReference type="ARBA" id="ARBA00010342"/>
    </source>
</evidence>
<name>A0A433SAP1_9BURK</name>
<feature type="repeat" description="TPR" evidence="9">
    <location>
        <begin position="248"/>
        <end position="281"/>
    </location>
</feature>
<comment type="similarity">
    <text evidence="1 10">Belongs to the CcmH/CycL/Ccl2/NrfF family.</text>
</comment>
<evidence type="ECO:0000256" key="5">
    <source>
        <dbReference type="ARBA" id="ARBA00022737"/>
    </source>
</evidence>
<dbReference type="Pfam" id="PF23914">
    <property type="entry name" value="TPR_CcmH_CycH"/>
    <property type="match status" value="1"/>
</dbReference>
<feature type="domain" description="CcmH/CycL/Ccl2/NrfF N-terminal" evidence="11">
    <location>
        <begin position="20"/>
        <end position="133"/>
    </location>
</feature>
<protein>
    <recommendedName>
        <fullName evidence="10">Cytochrome c-type biogenesis protein</fullName>
    </recommendedName>
</protein>
<keyword evidence="5" id="KW-0677">Repeat</keyword>
<proteinExistence type="inferred from homology"/>
<feature type="transmembrane region" description="Helical" evidence="10">
    <location>
        <begin position="175"/>
        <end position="193"/>
    </location>
</feature>
<keyword evidence="3 10" id="KW-0479">Metal-binding</keyword>
<dbReference type="Proteomes" id="UP000286947">
    <property type="component" value="Unassembled WGS sequence"/>
</dbReference>
<keyword evidence="10" id="KW-1133">Transmembrane helix</keyword>
<keyword evidence="10" id="KW-0812">Transmembrane</keyword>
<dbReference type="PROSITE" id="PS50005">
    <property type="entry name" value="TPR"/>
    <property type="match status" value="1"/>
</dbReference>
<sequence length="376" mass="42051" precursor="true">MRRWLVFWLTAFCVGSGLGNIAHAAVDTHEFKSAQQEKTYNELVAELRCPQCQNNNIAESNAPLSNDMRDKVYELLQQDYSKQQVVDYMVARYGNFITYAPPVTPVTVVLWLGPLCVLLIGVAFLVYRSRHVPAAMPAGSAADGAADGAADEDLPQPAESGSSAAVLNSRPLAPAFWLLSGVFLLLLTVGIYYKTGGWQQVRYQASVAQALPDLKARAVNINERLSVQDMEQLAFGLRDELTKTPDDVSNWMLLGDVYLGLNRYGEALQAMSRAYTLRPDDFVIKSIYGQLLVRSNDPADTAFGEKLLREVLQQNRTDTYAISALAFYAYSQNRYQEAIRMWEYLLQILPKDNPRISVIQQSIDQAKRDYDAQQGK</sequence>
<feature type="signal peptide" evidence="10">
    <location>
        <begin position="1"/>
        <end position="24"/>
    </location>
</feature>
<keyword evidence="10" id="KW-0472">Membrane</keyword>
<dbReference type="GO" id="GO:0017004">
    <property type="term" value="P:cytochrome complex assembly"/>
    <property type="evidence" value="ECO:0007669"/>
    <property type="project" value="UniProtKB-KW"/>
</dbReference>
<dbReference type="Gene3D" id="1.25.40.10">
    <property type="entry name" value="Tetratricopeptide repeat domain"/>
    <property type="match status" value="1"/>
</dbReference>
<dbReference type="InterPro" id="IPR038297">
    <property type="entry name" value="CcmH/CycL/NrfF/Ccl2_sf"/>
</dbReference>
<dbReference type="Gene3D" id="1.10.8.640">
    <property type="entry name" value="Cytochrome C biogenesis protein"/>
    <property type="match status" value="1"/>
</dbReference>
<evidence type="ECO:0000256" key="6">
    <source>
        <dbReference type="ARBA" id="ARBA00022748"/>
    </source>
</evidence>
<comment type="caution">
    <text evidence="13">The sequence shown here is derived from an EMBL/GenBank/DDBJ whole genome shotgun (WGS) entry which is preliminary data.</text>
</comment>
<dbReference type="AlphaFoldDB" id="A0A433SAP1"/>
<dbReference type="Pfam" id="PF03918">
    <property type="entry name" value="CcmH"/>
    <property type="match status" value="1"/>
</dbReference>
<feature type="chain" id="PRO_5018819376" description="Cytochrome c-type biogenesis protein" evidence="10">
    <location>
        <begin position="25"/>
        <end position="376"/>
    </location>
</feature>
<dbReference type="InterPro" id="IPR011990">
    <property type="entry name" value="TPR-like_helical_dom_sf"/>
</dbReference>
<dbReference type="RefSeq" id="WP_126980823.1">
    <property type="nucleotide sequence ID" value="NZ_PQSP01000009.1"/>
</dbReference>
<keyword evidence="2 10" id="KW-0349">Heme</keyword>
<dbReference type="GO" id="GO:0046872">
    <property type="term" value="F:metal ion binding"/>
    <property type="evidence" value="ECO:0007669"/>
    <property type="project" value="UniProtKB-KW"/>
</dbReference>
<keyword evidence="14" id="KW-1185">Reference proteome</keyword>
<feature type="domain" description="Cytochrome c-type biogenesis protein H TPR" evidence="12">
    <location>
        <begin position="200"/>
        <end position="356"/>
    </location>
</feature>
<evidence type="ECO:0000256" key="9">
    <source>
        <dbReference type="PROSITE-ProRule" id="PRU00339"/>
    </source>
</evidence>
<gene>
    <name evidence="13" type="primary">ccmH</name>
    <name evidence="13" type="ORF">CUZ56_02661</name>
</gene>
<evidence type="ECO:0000259" key="11">
    <source>
        <dbReference type="Pfam" id="PF03918"/>
    </source>
</evidence>
<keyword evidence="7 9" id="KW-0802">TPR repeat</keyword>
<keyword evidence="4 10" id="KW-0732">Signal</keyword>
<dbReference type="OrthoDB" id="9804975at2"/>
<organism evidence="13 14">
    <name type="scientific">Saezia sanguinis</name>
    <dbReference type="NCBI Taxonomy" id="1965230"/>
    <lineage>
        <taxon>Bacteria</taxon>
        <taxon>Pseudomonadati</taxon>
        <taxon>Pseudomonadota</taxon>
        <taxon>Betaproteobacteria</taxon>
        <taxon>Burkholderiales</taxon>
        <taxon>Saeziaceae</taxon>
        <taxon>Saezia</taxon>
    </lineage>
</organism>
<feature type="transmembrane region" description="Helical" evidence="10">
    <location>
        <begin position="108"/>
        <end position="127"/>
    </location>
</feature>
<evidence type="ECO:0000256" key="7">
    <source>
        <dbReference type="ARBA" id="ARBA00022803"/>
    </source>
</evidence>
<evidence type="ECO:0000313" key="13">
    <source>
        <dbReference type="EMBL" id="RUS65816.1"/>
    </source>
</evidence>
<dbReference type="CDD" id="cd16378">
    <property type="entry name" value="CcmH_N"/>
    <property type="match status" value="1"/>
</dbReference>
<dbReference type="PANTHER" id="PTHR47870:SF1">
    <property type="entry name" value="CYTOCHROME C-TYPE BIOGENESIS PROTEIN CCMH"/>
    <property type="match status" value="1"/>
</dbReference>
<evidence type="ECO:0000256" key="3">
    <source>
        <dbReference type="ARBA" id="ARBA00022723"/>
    </source>
</evidence>
<dbReference type="InterPro" id="IPR051263">
    <property type="entry name" value="C-type_cytochrome_biogenesis"/>
</dbReference>
<dbReference type="SMART" id="SM00028">
    <property type="entry name" value="TPR"/>
    <property type="match status" value="2"/>
</dbReference>
<dbReference type="PANTHER" id="PTHR47870">
    <property type="entry name" value="CYTOCHROME C-TYPE BIOGENESIS PROTEIN CCMH"/>
    <property type="match status" value="1"/>
</dbReference>
<dbReference type="InterPro" id="IPR019734">
    <property type="entry name" value="TPR_rpt"/>
</dbReference>
<evidence type="ECO:0000256" key="8">
    <source>
        <dbReference type="ARBA" id="ARBA00023004"/>
    </source>
</evidence>
<evidence type="ECO:0000256" key="10">
    <source>
        <dbReference type="RuleBase" id="RU364112"/>
    </source>
</evidence>
<evidence type="ECO:0000256" key="4">
    <source>
        <dbReference type="ARBA" id="ARBA00022729"/>
    </source>
</evidence>
<keyword evidence="6" id="KW-0201">Cytochrome c-type biogenesis</keyword>
<evidence type="ECO:0000259" key="12">
    <source>
        <dbReference type="Pfam" id="PF23914"/>
    </source>
</evidence>
<dbReference type="FunFam" id="1.10.8.640:FF:000001">
    <property type="entry name" value="Cytochrome c-type biogenesis protein"/>
    <property type="match status" value="1"/>
</dbReference>
<dbReference type="SUPFAM" id="SSF48452">
    <property type="entry name" value="TPR-like"/>
    <property type="match status" value="1"/>
</dbReference>
<dbReference type="GO" id="GO:0005886">
    <property type="term" value="C:plasma membrane"/>
    <property type="evidence" value="ECO:0007669"/>
    <property type="project" value="TreeGrafter"/>
</dbReference>
<keyword evidence="8 10" id="KW-0408">Iron</keyword>
<evidence type="ECO:0000313" key="14">
    <source>
        <dbReference type="Proteomes" id="UP000286947"/>
    </source>
</evidence>
<dbReference type="InterPro" id="IPR056413">
    <property type="entry name" value="TPR_CcmH_CycH"/>
</dbReference>
<reference evidence="13 14" key="1">
    <citation type="submission" date="2018-01" db="EMBL/GenBank/DDBJ databases">
        <title>Saezia sanguinis gen. nov., sp. nov., in the order Burkholderiales isolated from human blood.</title>
        <authorList>
            <person name="Medina-Pascual M.J."/>
            <person name="Valdezate S."/>
            <person name="Monzon S."/>
            <person name="Cuesta I."/>
            <person name="Carrasco G."/>
            <person name="Villalon P."/>
            <person name="Saez-Nieto J.A."/>
        </authorList>
    </citation>
    <scope>NUCLEOTIDE SEQUENCE [LARGE SCALE GENOMIC DNA]</scope>
    <source>
        <strain evidence="13 14">CNM695-12</strain>
    </source>
</reference>
<dbReference type="InterPro" id="IPR005616">
    <property type="entry name" value="CcmH/CycL/Ccl2/NrfF_N"/>
</dbReference>
<accession>A0A433SAP1</accession>